<evidence type="ECO:0000259" key="3">
    <source>
        <dbReference type="Pfam" id="PF07250"/>
    </source>
</evidence>
<proteinExistence type="predicted"/>
<feature type="domain" description="Galactose oxidase-like Early set" evidence="4">
    <location>
        <begin position="613"/>
        <end position="707"/>
    </location>
</feature>
<dbReference type="eggNOG" id="ENOG502QPS4">
    <property type="taxonomic scope" value="Eukaryota"/>
</dbReference>
<dbReference type="CDD" id="cd02851">
    <property type="entry name" value="E_set_GO_C"/>
    <property type="match status" value="1"/>
</dbReference>
<accession>K5XG65</accession>
<sequence length="716" mass="78613">MARLYTLFLSFFLLFLVVLSGASYYPGKRYKTFSSDSPLIKYEGTWSVARSRQYDSGALHITHQRGAALSFNFSGTGIVWLGNCDRFHGYAQVILDDEAIGTVDLSCDVTSPLNRRKLFETSDLDNRPHTIKLINLGSRLRHYGVGVMDIDTLVVVPGKILDYSLVDSHLASSQRLDRLNLRQNQGPDWKLTRRGTSGVAAMQLAIVSPTLAIIIDKVERNPLTVDGHPAWAALYNLDTQAVTPLRPASNSFCAGGAFLSNGTLVNAGGNAVVQPDFGDVDGSQGIRLFHPCNSADGEGCEIYEDPKSIKLASPRWYTTVLKIQDGSIMILGGSRTGGFINDQKKNNPTLEYFPRKSIHGSGGSPIYLKFLEDTLNSNLFPIAFLLPTGNIFIAANNDAMIYDWQRNTEERLPSIPNGVRVTYPMSGVGLLLPLSYEDDYKPEILLCGGSTLDDRRDPKDYSSQEPASKQCSRMVVTEQGITRGWQVEEMPEARIMPDGILLPTGQVLILNGAQTGVGGYGNAKDQIGQSNADNPAFTPVMYDPQAPVGRRFYRDSSMPTSSIARLYHSSAILTSKGNILIMGSNPNLDRSNDKYATEYRVEVLDPPYMFQERPVIRASPRIVDFNERFEILLGGKIDNAVVAIMDFGYATHGVHANSRLVWLRHEVDYGTKLSVAAPPNNRIYPPGPGWLFVVVDGVPSEGAQIMIGDGKDPAAN</sequence>
<feature type="chain" id="PRO_5003886292" description="Glyoxal oxidase" evidence="2">
    <location>
        <begin position="23"/>
        <end position="716"/>
    </location>
</feature>
<organism evidence="5 6">
    <name type="scientific">Agaricus bisporus var. burnettii (strain JB137-S8 / ATCC MYA-4627 / FGSC 10392)</name>
    <name type="common">White button mushroom</name>
    <dbReference type="NCBI Taxonomy" id="597362"/>
    <lineage>
        <taxon>Eukaryota</taxon>
        <taxon>Fungi</taxon>
        <taxon>Dikarya</taxon>
        <taxon>Basidiomycota</taxon>
        <taxon>Agaricomycotina</taxon>
        <taxon>Agaricomycetes</taxon>
        <taxon>Agaricomycetidae</taxon>
        <taxon>Agaricales</taxon>
        <taxon>Agaricineae</taxon>
        <taxon>Agaricaceae</taxon>
        <taxon>Agaricus</taxon>
    </lineage>
</organism>
<dbReference type="InterPro" id="IPR013783">
    <property type="entry name" value="Ig-like_fold"/>
</dbReference>
<evidence type="ECO:0000256" key="2">
    <source>
        <dbReference type="SAM" id="SignalP"/>
    </source>
</evidence>
<dbReference type="STRING" id="597362.K5XG65"/>
<dbReference type="OrthoDB" id="2019572at2759"/>
<dbReference type="InterPro" id="IPR015202">
    <property type="entry name" value="GO-like_E_set"/>
</dbReference>
<dbReference type="Gene3D" id="2.60.40.10">
    <property type="entry name" value="Immunoglobulins"/>
    <property type="match status" value="1"/>
</dbReference>
<dbReference type="KEGG" id="abp:AGABI1DRAFT97412"/>
<evidence type="ECO:0000313" key="6">
    <source>
        <dbReference type="Proteomes" id="UP000008493"/>
    </source>
</evidence>
<dbReference type="Pfam" id="PF09118">
    <property type="entry name" value="GO-like_E_set"/>
    <property type="match status" value="1"/>
</dbReference>
<dbReference type="InterPro" id="IPR014756">
    <property type="entry name" value="Ig_E-set"/>
</dbReference>
<dbReference type="AlphaFoldDB" id="K5XG65"/>
<dbReference type="InterPro" id="IPR009880">
    <property type="entry name" value="Glyoxal_oxidase_N"/>
</dbReference>
<gene>
    <name evidence="5" type="ORF">AGABI1DRAFT_97412</name>
</gene>
<evidence type="ECO:0000313" key="5">
    <source>
        <dbReference type="EMBL" id="EKM82418.1"/>
    </source>
</evidence>
<dbReference type="InParanoid" id="K5XG65"/>
<dbReference type="PANTHER" id="PTHR32208:SF96">
    <property type="entry name" value="GLYOXAL OXIDASE"/>
    <property type="match status" value="1"/>
</dbReference>
<evidence type="ECO:0000256" key="1">
    <source>
        <dbReference type="ARBA" id="ARBA00022729"/>
    </source>
</evidence>
<evidence type="ECO:0008006" key="7">
    <source>
        <dbReference type="Google" id="ProtNLM"/>
    </source>
</evidence>
<dbReference type="PANTHER" id="PTHR32208">
    <property type="entry name" value="SECRETED PROTEIN-RELATED"/>
    <property type="match status" value="1"/>
</dbReference>
<reference evidence="6" key="1">
    <citation type="journal article" date="2012" name="Proc. Natl. Acad. Sci. U.S.A.">
        <title>Genome sequence of the button mushroom Agaricus bisporus reveals mechanisms governing adaptation to a humic-rich ecological niche.</title>
        <authorList>
            <person name="Morin E."/>
            <person name="Kohler A."/>
            <person name="Baker A.R."/>
            <person name="Foulongne-Oriol M."/>
            <person name="Lombard V."/>
            <person name="Nagy L.G."/>
            <person name="Ohm R.A."/>
            <person name="Patyshakuliyeva A."/>
            <person name="Brun A."/>
            <person name="Aerts A.L."/>
            <person name="Bailey A.M."/>
            <person name="Billette C."/>
            <person name="Coutinho P.M."/>
            <person name="Deakin G."/>
            <person name="Doddapaneni H."/>
            <person name="Floudas D."/>
            <person name="Grimwood J."/>
            <person name="Hilden K."/>
            <person name="Kuees U."/>
            <person name="LaButti K.M."/>
            <person name="Lapidus A."/>
            <person name="Lindquist E.A."/>
            <person name="Lucas S.M."/>
            <person name="Murat C."/>
            <person name="Riley R.W."/>
            <person name="Salamov A.A."/>
            <person name="Schmutz J."/>
            <person name="Subramanian V."/>
            <person name="Woesten H.A.B."/>
            <person name="Xu J."/>
            <person name="Eastwood D.C."/>
            <person name="Foster G.D."/>
            <person name="Sonnenberg A.S."/>
            <person name="Cullen D."/>
            <person name="de Vries R.P."/>
            <person name="Lundell T."/>
            <person name="Hibbett D.S."/>
            <person name="Henrissat B."/>
            <person name="Burton K.S."/>
            <person name="Kerrigan R.W."/>
            <person name="Challen M.P."/>
            <person name="Grigoriev I.V."/>
            <person name="Martin F."/>
        </authorList>
    </citation>
    <scope>NUCLEOTIDE SEQUENCE [LARGE SCALE GENOMIC DNA]</scope>
    <source>
        <strain evidence="6">JB137-S8 / ATCC MYA-4627 / FGSC 10392</strain>
    </source>
</reference>
<dbReference type="Gene3D" id="2.60.120.260">
    <property type="entry name" value="Galactose-binding domain-like"/>
    <property type="match status" value="1"/>
</dbReference>
<dbReference type="SUPFAM" id="SSF81296">
    <property type="entry name" value="E set domains"/>
    <property type="match status" value="1"/>
</dbReference>
<keyword evidence="1 2" id="KW-0732">Signal</keyword>
<dbReference type="HOGENOM" id="CLU_009630_2_0_1"/>
<dbReference type="OMA" id="WYMLFAV"/>
<dbReference type="Proteomes" id="UP000008493">
    <property type="component" value="Unassembled WGS sequence"/>
</dbReference>
<keyword evidence="6" id="KW-1185">Reference proteome</keyword>
<feature type="signal peptide" evidence="2">
    <location>
        <begin position="1"/>
        <end position="22"/>
    </location>
</feature>
<protein>
    <recommendedName>
        <fullName evidence="7">Glyoxal oxidase</fullName>
    </recommendedName>
</protein>
<feature type="domain" description="Glyoxal oxidase N-terminal" evidence="3">
    <location>
        <begin position="230"/>
        <end position="608"/>
    </location>
</feature>
<dbReference type="RefSeq" id="XP_007326443.1">
    <property type="nucleotide sequence ID" value="XM_007326381.1"/>
</dbReference>
<dbReference type="EMBL" id="JH971386">
    <property type="protein sequence ID" value="EKM82418.1"/>
    <property type="molecule type" value="Genomic_DNA"/>
</dbReference>
<dbReference type="Pfam" id="PF07250">
    <property type="entry name" value="Glyoxal_oxid_N"/>
    <property type="match status" value="1"/>
</dbReference>
<dbReference type="SUPFAM" id="SSF50965">
    <property type="entry name" value="Galactose oxidase, central domain"/>
    <property type="match status" value="1"/>
</dbReference>
<dbReference type="Gene3D" id="2.130.10.80">
    <property type="entry name" value="Galactose oxidase/kelch, beta-propeller"/>
    <property type="match status" value="1"/>
</dbReference>
<dbReference type="InterPro" id="IPR037293">
    <property type="entry name" value="Gal_Oxidase_central_sf"/>
</dbReference>
<dbReference type="InterPro" id="IPR011043">
    <property type="entry name" value="Gal_Oxase/kelch_b-propeller"/>
</dbReference>
<name>K5XG65_AGABU</name>
<evidence type="ECO:0000259" key="4">
    <source>
        <dbReference type="Pfam" id="PF09118"/>
    </source>
</evidence>
<dbReference type="GeneID" id="18832926"/>